<name>A0ABW3G5Z2_9NOCA</name>
<dbReference type="InterPro" id="IPR041583">
    <property type="entry name" value="TetR_C_31"/>
</dbReference>
<evidence type="ECO:0000256" key="3">
    <source>
        <dbReference type="SAM" id="MobiDB-lite"/>
    </source>
</evidence>
<keyword evidence="6" id="KW-1185">Reference proteome</keyword>
<dbReference type="PROSITE" id="PS50977">
    <property type="entry name" value="HTH_TETR_2"/>
    <property type="match status" value="1"/>
</dbReference>
<dbReference type="Pfam" id="PF17940">
    <property type="entry name" value="TetR_C_31"/>
    <property type="match status" value="1"/>
</dbReference>
<protein>
    <submittedName>
        <fullName evidence="5">TetR/AcrR family transcriptional regulator</fullName>
    </submittedName>
</protein>
<proteinExistence type="predicted"/>
<organism evidence="5 6">
    <name type="scientific">Williamsia deligens</name>
    <dbReference type="NCBI Taxonomy" id="321325"/>
    <lineage>
        <taxon>Bacteria</taxon>
        <taxon>Bacillati</taxon>
        <taxon>Actinomycetota</taxon>
        <taxon>Actinomycetes</taxon>
        <taxon>Mycobacteriales</taxon>
        <taxon>Nocardiaceae</taxon>
        <taxon>Williamsia</taxon>
    </lineage>
</organism>
<reference evidence="6" key="1">
    <citation type="journal article" date="2019" name="Int. J. Syst. Evol. Microbiol.">
        <title>The Global Catalogue of Microorganisms (GCM) 10K type strain sequencing project: providing services to taxonomists for standard genome sequencing and annotation.</title>
        <authorList>
            <consortium name="The Broad Institute Genomics Platform"/>
            <consortium name="The Broad Institute Genome Sequencing Center for Infectious Disease"/>
            <person name="Wu L."/>
            <person name="Ma J."/>
        </authorList>
    </citation>
    <scope>NUCLEOTIDE SEQUENCE [LARGE SCALE GENOMIC DNA]</scope>
    <source>
        <strain evidence="6">CCUG 50873</strain>
    </source>
</reference>
<feature type="DNA-binding region" description="H-T-H motif" evidence="2">
    <location>
        <begin position="49"/>
        <end position="68"/>
    </location>
</feature>
<dbReference type="Pfam" id="PF00440">
    <property type="entry name" value="TetR_N"/>
    <property type="match status" value="1"/>
</dbReference>
<sequence>MTIDAPVPGLSDDRVPAEDGAAPPRPTRRDGIMSAAVVVLAERGPRGFTHRAVDAQAGLGQGAVNYHAPSRSKLLSLALEEVFRRDTETVIRHFALDDWSPDTVVAAMTAFIDDMTTGENRMRVIARHHLRGESVTSPEVKTAFDEQQAVFVRTVQDGFASAGHPIGLARAELFRIAVDGLLSRQVMYGAEPLTADVIEEIARRLVES</sequence>
<dbReference type="EMBL" id="JBHTIL010000001">
    <property type="protein sequence ID" value="MFD0925447.1"/>
    <property type="molecule type" value="Genomic_DNA"/>
</dbReference>
<dbReference type="Gene3D" id="1.10.357.10">
    <property type="entry name" value="Tetracycline Repressor, domain 2"/>
    <property type="match status" value="1"/>
</dbReference>
<evidence type="ECO:0000313" key="6">
    <source>
        <dbReference type="Proteomes" id="UP001597068"/>
    </source>
</evidence>
<gene>
    <name evidence="5" type="ORF">ACFQ04_06820</name>
</gene>
<evidence type="ECO:0000256" key="1">
    <source>
        <dbReference type="ARBA" id="ARBA00023125"/>
    </source>
</evidence>
<dbReference type="InterPro" id="IPR009057">
    <property type="entry name" value="Homeodomain-like_sf"/>
</dbReference>
<keyword evidence="1 2" id="KW-0238">DNA-binding</keyword>
<feature type="domain" description="HTH tetR-type" evidence="4">
    <location>
        <begin position="26"/>
        <end position="86"/>
    </location>
</feature>
<feature type="region of interest" description="Disordered" evidence="3">
    <location>
        <begin position="1"/>
        <end position="29"/>
    </location>
</feature>
<evidence type="ECO:0000313" key="5">
    <source>
        <dbReference type="EMBL" id="MFD0925447.1"/>
    </source>
</evidence>
<evidence type="ECO:0000256" key="2">
    <source>
        <dbReference type="PROSITE-ProRule" id="PRU00335"/>
    </source>
</evidence>
<dbReference type="Proteomes" id="UP001597068">
    <property type="component" value="Unassembled WGS sequence"/>
</dbReference>
<evidence type="ECO:0000259" key="4">
    <source>
        <dbReference type="PROSITE" id="PS50977"/>
    </source>
</evidence>
<dbReference type="InterPro" id="IPR001647">
    <property type="entry name" value="HTH_TetR"/>
</dbReference>
<accession>A0ABW3G5Z2</accession>
<dbReference type="SUPFAM" id="SSF46689">
    <property type="entry name" value="Homeodomain-like"/>
    <property type="match status" value="1"/>
</dbReference>
<comment type="caution">
    <text evidence="5">The sequence shown here is derived from an EMBL/GenBank/DDBJ whole genome shotgun (WGS) entry which is preliminary data.</text>
</comment>
<dbReference type="RefSeq" id="WP_253646605.1">
    <property type="nucleotide sequence ID" value="NZ_BAAAMO010000002.1"/>
</dbReference>